<keyword evidence="3" id="KW-0812">Transmembrane</keyword>
<evidence type="ECO:0000256" key="1">
    <source>
        <dbReference type="SAM" id="Coils"/>
    </source>
</evidence>
<dbReference type="OrthoDB" id="2195113at2759"/>
<keyword evidence="5" id="KW-1185">Reference proteome</keyword>
<dbReference type="Proteomes" id="UP000236333">
    <property type="component" value="Unassembled WGS sequence"/>
</dbReference>
<keyword evidence="3" id="KW-1133">Transmembrane helix</keyword>
<gene>
    <name evidence="4" type="ORF">TSOC_010449</name>
</gene>
<sequence>MEEEVKEAAAAKNETAAALDRARSEMNESMAEYRDNRTFSLKVRDLVTAGQVDEARALCVAQVDELVARLGSDAPFRDEYYHLWALQRKYAVSELLPDSTAVVKEARAEAGGKFAKGGKAGDVRGGGGARPPPPKPQGAEKARLLIEQLMAEASVEAGRKIAGRAAAEAEAHSSGDADDEQEEAGPAPVVGTLPVVEAPSKPRSSAASARPADVLKLVELPVIEDVAFVPPVIKSAAADAVVAGSEQDKQRLREEQAAKAAEAELRKKKAAESKEKKRKEADVKRTADAEVRKVEAVAAAAERVKQQAAERADAEAKRKAADAVAKAMADAKLSTNPAAKIIAKSQVTVAAKTKPQSSGTGPDLQRYWKAFKKNSQLQLALVAALLIVVLLWLMIQATR</sequence>
<dbReference type="AlphaFoldDB" id="A0A2J7ZTB1"/>
<feature type="region of interest" description="Disordered" evidence="2">
    <location>
        <begin position="166"/>
        <end position="186"/>
    </location>
</feature>
<feature type="transmembrane region" description="Helical" evidence="3">
    <location>
        <begin position="377"/>
        <end position="395"/>
    </location>
</feature>
<keyword evidence="1" id="KW-0175">Coiled coil</keyword>
<feature type="region of interest" description="Disordered" evidence="2">
    <location>
        <begin position="114"/>
        <end position="138"/>
    </location>
</feature>
<comment type="caution">
    <text evidence="4">The sequence shown here is derived from an EMBL/GenBank/DDBJ whole genome shotgun (WGS) entry which is preliminary data.</text>
</comment>
<evidence type="ECO:0000256" key="3">
    <source>
        <dbReference type="SAM" id="Phobius"/>
    </source>
</evidence>
<evidence type="ECO:0000313" key="5">
    <source>
        <dbReference type="Proteomes" id="UP000236333"/>
    </source>
</evidence>
<feature type="compositionally biased region" description="Gly residues" evidence="2">
    <location>
        <begin position="114"/>
        <end position="129"/>
    </location>
</feature>
<dbReference type="EMBL" id="PGGS01000497">
    <property type="protein sequence ID" value="PNH03498.1"/>
    <property type="molecule type" value="Genomic_DNA"/>
</dbReference>
<feature type="region of interest" description="Disordered" evidence="2">
    <location>
        <begin position="255"/>
        <end position="286"/>
    </location>
</feature>
<name>A0A2J7ZTB1_9CHLO</name>
<evidence type="ECO:0000313" key="4">
    <source>
        <dbReference type="EMBL" id="PNH03498.1"/>
    </source>
</evidence>
<accession>A0A2J7ZTB1</accession>
<proteinExistence type="predicted"/>
<organism evidence="4 5">
    <name type="scientific">Tetrabaena socialis</name>
    <dbReference type="NCBI Taxonomy" id="47790"/>
    <lineage>
        <taxon>Eukaryota</taxon>
        <taxon>Viridiplantae</taxon>
        <taxon>Chlorophyta</taxon>
        <taxon>core chlorophytes</taxon>
        <taxon>Chlorophyceae</taxon>
        <taxon>CS clade</taxon>
        <taxon>Chlamydomonadales</taxon>
        <taxon>Tetrabaenaceae</taxon>
        <taxon>Tetrabaena</taxon>
    </lineage>
</organism>
<evidence type="ECO:0000256" key="2">
    <source>
        <dbReference type="SAM" id="MobiDB-lite"/>
    </source>
</evidence>
<protein>
    <submittedName>
        <fullName evidence="4">Uncharacterized protein</fullName>
    </submittedName>
</protein>
<feature type="coiled-coil region" evidence="1">
    <location>
        <begin position="5"/>
        <end position="36"/>
    </location>
</feature>
<reference evidence="4 5" key="1">
    <citation type="journal article" date="2017" name="Mol. Biol. Evol.">
        <title>The 4-celled Tetrabaena socialis nuclear genome reveals the essential components for genetic control of cell number at the origin of multicellularity in the volvocine lineage.</title>
        <authorList>
            <person name="Featherston J."/>
            <person name="Arakaki Y."/>
            <person name="Hanschen E.R."/>
            <person name="Ferris P.J."/>
            <person name="Michod R.E."/>
            <person name="Olson B.J.S.C."/>
            <person name="Nozaki H."/>
            <person name="Durand P.M."/>
        </authorList>
    </citation>
    <scope>NUCLEOTIDE SEQUENCE [LARGE SCALE GENOMIC DNA]</scope>
    <source>
        <strain evidence="4 5">NIES-571</strain>
    </source>
</reference>
<keyword evidence="3" id="KW-0472">Membrane</keyword>